<reference evidence="2 3" key="1">
    <citation type="submission" date="2017-06" db="EMBL/GenBank/DDBJ databases">
        <authorList>
            <person name="Kim H.J."/>
            <person name="Triplett B.A."/>
        </authorList>
    </citation>
    <scope>NUCLEOTIDE SEQUENCE [LARGE SCALE GENOMIC DNA]</scope>
    <source>
        <strain evidence="2 3">DSM 25597</strain>
    </source>
</reference>
<keyword evidence="1" id="KW-1133">Transmembrane helix</keyword>
<feature type="transmembrane region" description="Helical" evidence="1">
    <location>
        <begin position="59"/>
        <end position="76"/>
    </location>
</feature>
<gene>
    <name evidence="2" type="ORF">SAMN06265376_1011142</name>
</gene>
<evidence type="ECO:0000256" key="1">
    <source>
        <dbReference type="SAM" id="Phobius"/>
    </source>
</evidence>
<accession>A0A238WJ98</accession>
<sequence>MTVENSALLFQGILFLSLAYYYLKKPPKKINHLYGYRTRRSMANQEIWDFANRQSAKDFWRVAIATVAIGVILLLFDISFKVFIQVGVLLIGLGISVWHTEKEIDKFFDKNGNKKG</sequence>
<dbReference type="Proteomes" id="UP000198379">
    <property type="component" value="Unassembled WGS sequence"/>
</dbReference>
<feature type="transmembrane region" description="Helical" evidence="1">
    <location>
        <begin position="82"/>
        <end position="100"/>
    </location>
</feature>
<dbReference type="OrthoDB" id="3173919at2"/>
<dbReference type="AlphaFoldDB" id="A0A238WJ98"/>
<dbReference type="InterPro" id="IPR025962">
    <property type="entry name" value="SdpI/YhfL"/>
</dbReference>
<evidence type="ECO:0000313" key="2">
    <source>
        <dbReference type="EMBL" id="SNR46656.1"/>
    </source>
</evidence>
<dbReference type="RefSeq" id="WP_089370433.1">
    <property type="nucleotide sequence ID" value="NZ_BMEP01000003.1"/>
</dbReference>
<name>A0A238WJ98_9FLAO</name>
<keyword evidence="3" id="KW-1185">Reference proteome</keyword>
<feature type="transmembrane region" description="Helical" evidence="1">
    <location>
        <begin position="6"/>
        <end position="23"/>
    </location>
</feature>
<evidence type="ECO:0000313" key="3">
    <source>
        <dbReference type="Proteomes" id="UP000198379"/>
    </source>
</evidence>
<keyword evidence="1" id="KW-0472">Membrane</keyword>
<organism evidence="2 3">
    <name type="scientific">Dokdonia pacifica</name>
    <dbReference type="NCBI Taxonomy" id="1627892"/>
    <lineage>
        <taxon>Bacteria</taxon>
        <taxon>Pseudomonadati</taxon>
        <taxon>Bacteroidota</taxon>
        <taxon>Flavobacteriia</taxon>
        <taxon>Flavobacteriales</taxon>
        <taxon>Flavobacteriaceae</taxon>
        <taxon>Dokdonia</taxon>
    </lineage>
</organism>
<dbReference type="Pfam" id="PF13630">
    <property type="entry name" value="SdpI"/>
    <property type="match status" value="1"/>
</dbReference>
<keyword evidence="1" id="KW-0812">Transmembrane</keyword>
<dbReference type="EMBL" id="FZNY01000001">
    <property type="protein sequence ID" value="SNR46656.1"/>
    <property type="molecule type" value="Genomic_DNA"/>
</dbReference>
<protein>
    <submittedName>
        <fullName evidence="2">SdpI/YhfL protein family protein</fullName>
    </submittedName>
</protein>
<proteinExistence type="predicted"/>